<accession>A0A1I7ZA04</accession>
<sequence>MVMAVIQKAQRIHEAYTAGEYDQDTMFRAVSPIMNTVDFPKSFSECLNQAMSKPLVPENNSYISRHRTFFEFRKIMQVVIFNIRMDQIPTAVGLLVIKGYNCSAVIPTVQYLLSRKNALVMAYSVMDLCGMTYSGCDFFPELKEPTEDFATESHRRFLSLGFEPQFEPSEPPKTDLLEEPQVKDFWQAGRKPDGPPSEKDLLPEKEHQLGVLGNYGIDHGYCEWLIARLTDSIVTQQ</sequence>
<evidence type="ECO:0000313" key="1">
    <source>
        <dbReference type="Proteomes" id="UP000095287"/>
    </source>
</evidence>
<reference evidence="2" key="1">
    <citation type="submission" date="2016-11" db="UniProtKB">
        <authorList>
            <consortium name="WormBaseParasite"/>
        </authorList>
    </citation>
    <scope>IDENTIFICATION</scope>
</reference>
<dbReference type="Proteomes" id="UP000095287">
    <property type="component" value="Unplaced"/>
</dbReference>
<dbReference type="AlphaFoldDB" id="A0A1I7ZA04"/>
<name>A0A1I7ZA04_9BILA</name>
<evidence type="ECO:0000313" key="2">
    <source>
        <dbReference type="WBParaSite" id="L893_g2441.t1"/>
    </source>
</evidence>
<protein>
    <submittedName>
        <fullName evidence="2">Ubiquitinyl hydrolase 1</fullName>
    </submittedName>
</protein>
<keyword evidence="1" id="KW-1185">Reference proteome</keyword>
<proteinExistence type="predicted"/>
<organism evidence="1 2">
    <name type="scientific">Steinernema glaseri</name>
    <dbReference type="NCBI Taxonomy" id="37863"/>
    <lineage>
        <taxon>Eukaryota</taxon>
        <taxon>Metazoa</taxon>
        <taxon>Ecdysozoa</taxon>
        <taxon>Nematoda</taxon>
        <taxon>Chromadorea</taxon>
        <taxon>Rhabditida</taxon>
        <taxon>Tylenchina</taxon>
        <taxon>Panagrolaimomorpha</taxon>
        <taxon>Strongyloidoidea</taxon>
        <taxon>Steinernematidae</taxon>
        <taxon>Steinernema</taxon>
    </lineage>
</organism>
<dbReference type="WBParaSite" id="L893_g2441.t1">
    <property type="protein sequence ID" value="L893_g2441.t1"/>
    <property type="gene ID" value="L893_g2441"/>
</dbReference>